<sequence>MLTLTTLDLLLPPTPRSRGRCCFCCCYSQCVRTFALPPVAKEILCCKTRYITLFSNFSLLNGKPNALQGPAFDLAEEDDDEQEFQVVTAVRSNYNDIVILDTPKSRMLLLDSTHNVHSIFNKEQKWTGSYWDEFASLPAIVPEGPIAIFGLGGGTAAHMMLEVWPSLQLDGWEIDEILIDKARDYLGLSDLEKHTQAGGILRVHVGDALSPSVDVPGGYAGIVIDLFSNGKVLPQLQEVATWFELNDKLMPNGRLMGRDDYLTGVAAPPRKEDPKYRTWKSENNMLMSWLINSITNEIGENFLLYVTAKDIWDTAKETYSSFDNSFELFAVESILHDLRQGDHMVTQYFNTLTWNGQQLDMFDKCDWKCPEDGIKYRKIIEKKRLYKFLLGLNKDLDEVRGRITGLKPLPSVREAFSEVRMEESRKKVMMDHQLRLTALKDLHSWFKGPNIKLETTDRKMDDLGAITAGRLVTPRRPAGRFMENPPDWKPSHPFNNRESRGHLASCDENHTQPK</sequence>
<dbReference type="SUPFAM" id="SSF53335">
    <property type="entry name" value="S-adenosyl-L-methionine-dependent methyltransferases"/>
    <property type="match status" value="1"/>
</dbReference>
<dbReference type="Gene3D" id="3.40.50.150">
    <property type="entry name" value="Vaccinia Virus protein VP39"/>
    <property type="match status" value="1"/>
</dbReference>
<proteinExistence type="predicted"/>
<dbReference type="EMBL" id="CM018046">
    <property type="protein sequence ID" value="KAA8525055.1"/>
    <property type="molecule type" value="Genomic_DNA"/>
</dbReference>
<dbReference type="InterPro" id="IPR029063">
    <property type="entry name" value="SAM-dependent_MTases_sf"/>
</dbReference>
<feature type="compositionally biased region" description="Basic and acidic residues" evidence="1">
    <location>
        <begin position="495"/>
        <end position="514"/>
    </location>
</feature>
<dbReference type="PANTHER" id="PTHR37610">
    <property type="entry name" value="CCHC-TYPE DOMAIN-CONTAINING PROTEIN"/>
    <property type="match status" value="1"/>
</dbReference>
<protein>
    <recommendedName>
        <fullName evidence="4">PABS domain-containing protein</fullName>
    </recommendedName>
</protein>
<gene>
    <name evidence="2" type="ORF">F0562_007081</name>
</gene>
<feature type="region of interest" description="Disordered" evidence="1">
    <location>
        <begin position="476"/>
        <end position="514"/>
    </location>
</feature>
<accession>A0A5J5A1U9</accession>
<dbReference type="AlphaFoldDB" id="A0A5J5A1U9"/>
<evidence type="ECO:0000313" key="2">
    <source>
        <dbReference type="EMBL" id="KAA8525055.1"/>
    </source>
</evidence>
<dbReference type="PANTHER" id="PTHR37610:SF75">
    <property type="entry name" value="RETROTRANSPOSON COPIA-LIKE N-TERMINAL DOMAIN-CONTAINING PROTEIN"/>
    <property type="match status" value="1"/>
</dbReference>
<evidence type="ECO:0008006" key="4">
    <source>
        <dbReference type="Google" id="ProtNLM"/>
    </source>
</evidence>
<dbReference type="OrthoDB" id="2016285at2759"/>
<organism evidence="2 3">
    <name type="scientific">Nyssa sinensis</name>
    <dbReference type="NCBI Taxonomy" id="561372"/>
    <lineage>
        <taxon>Eukaryota</taxon>
        <taxon>Viridiplantae</taxon>
        <taxon>Streptophyta</taxon>
        <taxon>Embryophyta</taxon>
        <taxon>Tracheophyta</taxon>
        <taxon>Spermatophyta</taxon>
        <taxon>Magnoliopsida</taxon>
        <taxon>eudicotyledons</taxon>
        <taxon>Gunneridae</taxon>
        <taxon>Pentapetalae</taxon>
        <taxon>asterids</taxon>
        <taxon>Cornales</taxon>
        <taxon>Nyssaceae</taxon>
        <taxon>Nyssa</taxon>
    </lineage>
</organism>
<name>A0A5J5A1U9_9ASTE</name>
<evidence type="ECO:0000256" key="1">
    <source>
        <dbReference type="SAM" id="MobiDB-lite"/>
    </source>
</evidence>
<reference evidence="2 3" key="1">
    <citation type="submission" date="2019-09" db="EMBL/GenBank/DDBJ databases">
        <title>A chromosome-level genome assembly of the Chinese tupelo Nyssa sinensis.</title>
        <authorList>
            <person name="Yang X."/>
            <person name="Kang M."/>
            <person name="Yang Y."/>
            <person name="Xiong H."/>
            <person name="Wang M."/>
            <person name="Zhang Z."/>
            <person name="Wang Z."/>
            <person name="Wu H."/>
            <person name="Ma T."/>
            <person name="Liu J."/>
            <person name="Xi Z."/>
        </authorList>
    </citation>
    <scope>NUCLEOTIDE SEQUENCE [LARGE SCALE GENOMIC DNA]</scope>
    <source>
        <strain evidence="2">J267</strain>
        <tissue evidence="2">Leaf</tissue>
    </source>
</reference>
<evidence type="ECO:0000313" key="3">
    <source>
        <dbReference type="Proteomes" id="UP000325577"/>
    </source>
</evidence>
<keyword evidence="3" id="KW-1185">Reference proteome</keyword>
<dbReference type="Proteomes" id="UP000325577">
    <property type="component" value="Linkage Group LG3"/>
</dbReference>